<dbReference type="AlphaFoldDB" id="E6QEE2"/>
<protein>
    <submittedName>
        <fullName evidence="1">Uncharacterized protein</fullName>
    </submittedName>
</protein>
<accession>E6QEE2</accession>
<sequence length="30" mass="3378">MFLAYRQQVIALTYGVTTSVSGHRPLAYSF</sequence>
<organism evidence="1">
    <name type="scientific">mine drainage metagenome</name>
    <dbReference type="NCBI Taxonomy" id="410659"/>
    <lineage>
        <taxon>unclassified sequences</taxon>
        <taxon>metagenomes</taxon>
        <taxon>ecological metagenomes</taxon>
    </lineage>
</organism>
<proteinExistence type="predicted"/>
<reference evidence="1" key="1">
    <citation type="submission" date="2009-10" db="EMBL/GenBank/DDBJ databases">
        <title>Diversity of trophic interactions inside an arsenic-rich microbial ecosystem.</title>
        <authorList>
            <person name="Bertin P.N."/>
            <person name="Heinrich-Salmeron A."/>
            <person name="Pelletier E."/>
            <person name="Goulhen-Chollet F."/>
            <person name="Arsene-Ploetze F."/>
            <person name="Gallien S."/>
            <person name="Calteau A."/>
            <person name="Vallenet D."/>
            <person name="Casiot C."/>
            <person name="Chane-Woon-Ming B."/>
            <person name="Giloteaux L."/>
            <person name="Barakat M."/>
            <person name="Bonnefoy V."/>
            <person name="Bruneel O."/>
            <person name="Chandler M."/>
            <person name="Cleiss J."/>
            <person name="Duran R."/>
            <person name="Elbaz-Poulichet F."/>
            <person name="Fonknechten N."/>
            <person name="Lauga B."/>
            <person name="Mornico D."/>
            <person name="Ortet P."/>
            <person name="Schaeffer C."/>
            <person name="Siguier P."/>
            <person name="Alexander Thil Smith A."/>
            <person name="Van Dorsselaer A."/>
            <person name="Weissenbach J."/>
            <person name="Medigue C."/>
            <person name="Le Paslier D."/>
        </authorList>
    </citation>
    <scope>NUCLEOTIDE SEQUENCE</scope>
</reference>
<name>E6QEE2_9ZZZZ</name>
<dbReference type="EMBL" id="CABP01000124">
    <property type="protein sequence ID" value="CBI05568.1"/>
    <property type="molecule type" value="Genomic_DNA"/>
</dbReference>
<evidence type="ECO:0000313" key="1">
    <source>
        <dbReference type="EMBL" id="CBI05568.1"/>
    </source>
</evidence>
<comment type="caution">
    <text evidence="1">The sequence shown here is derived from an EMBL/GenBank/DDBJ whole genome shotgun (WGS) entry which is preliminary data.</text>
</comment>
<gene>
    <name evidence="1" type="ORF">CARN5_0922</name>
</gene>